<name>A0ABZ0YYA7_9GAMM</name>
<evidence type="ECO:0000313" key="3">
    <source>
        <dbReference type="Proteomes" id="UP001327459"/>
    </source>
</evidence>
<feature type="domain" description="Mor transcription activator" evidence="1">
    <location>
        <begin position="27"/>
        <end position="130"/>
    </location>
</feature>
<dbReference type="Pfam" id="PF08765">
    <property type="entry name" value="Mor"/>
    <property type="match status" value="1"/>
</dbReference>
<dbReference type="InterPro" id="IPR009057">
    <property type="entry name" value="Homeodomain-like_sf"/>
</dbReference>
<accession>A0ABZ0YYA7</accession>
<dbReference type="SUPFAM" id="SSF46689">
    <property type="entry name" value="Homeodomain-like"/>
    <property type="match status" value="1"/>
</dbReference>
<evidence type="ECO:0000259" key="1">
    <source>
        <dbReference type="Pfam" id="PF08765"/>
    </source>
</evidence>
<reference evidence="2 3" key="1">
    <citation type="submission" date="2023-11" db="EMBL/GenBank/DDBJ databases">
        <title>MicrobeMod: A computational toolkit for identifying prokaryotic methylation and restriction-modification with nanopore sequencing.</title>
        <authorList>
            <person name="Crits-Christoph A."/>
            <person name="Kang S.C."/>
            <person name="Lee H."/>
            <person name="Ostrov N."/>
        </authorList>
    </citation>
    <scope>NUCLEOTIDE SEQUENCE [LARGE SCALE GENOMIC DNA]</scope>
    <source>
        <strain evidence="2 3">ATCC 49870</strain>
    </source>
</reference>
<dbReference type="InterPro" id="IPR014875">
    <property type="entry name" value="Mor_transcription_activator"/>
</dbReference>
<proteinExistence type="predicted"/>
<keyword evidence="3" id="KW-1185">Reference proteome</keyword>
<dbReference type="RefSeq" id="WP_322521175.1">
    <property type="nucleotide sequence ID" value="NZ_CP140153.1"/>
</dbReference>
<protein>
    <submittedName>
        <fullName evidence="2">Mor transcription activator family protein</fullName>
    </submittedName>
</protein>
<organism evidence="2 3">
    <name type="scientific">Guyparkeria halophila</name>
    <dbReference type="NCBI Taxonomy" id="47960"/>
    <lineage>
        <taxon>Bacteria</taxon>
        <taxon>Pseudomonadati</taxon>
        <taxon>Pseudomonadota</taxon>
        <taxon>Gammaproteobacteria</taxon>
        <taxon>Chromatiales</taxon>
        <taxon>Thioalkalibacteraceae</taxon>
        <taxon>Guyparkeria</taxon>
    </lineage>
</organism>
<dbReference type="Gene3D" id="1.10.10.60">
    <property type="entry name" value="Homeodomain-like"/>
    <property type="match status" value="1"/>
</dbReference>
<dbReference type="Proteomes" id="UP001327459">
    <property type="component" value="Chromosome"/>
</dbReference>
<sequence>MNDVALADLPETARDLADLIGLPATLRLVRQLGGTSFPVAKGRTRMGVARFELLAEVVGEEAAEIITRHYGGEVLYVPRCHAALQRSRDRAIHARFDASIRSGASANQTVAELAREHQLSDRRVWDILKAIPPTVDQPALF</sequence>
<evidence type="ECO:0000313" key="2">
    <source>
        <dbReference type="EMBL" id="WQH16160.1"/>
    </source>
</evidence>
<dbReference type="EMBL" id="CP140153">
    <property type="protein sequence ID" value="WQH16160.1"/>
    <property type="molecule type" value="Genomic_DNA"/>
</dbReference>
<gene>
    <name evidence="2" type="ORF">SR882_10400</name>
</gene>